<name>A0A0Q4AY92_9BACT</name>
<keyword evidence="4" id="KW-1185">Reference proteome</keyword>
<evidence type="ECO:0000256" key="1">
    <source>
        <dbReference type="SAM" id="MobiDB-lite"/>
    </source>
</evidence>
<feature type="transmembrane region" description="Helical" evidence="2">
    <location>
        <begin position="42"/>
        <end position="61"/>
    </location>
</feature>
<proteinExistence type="predicted"/>
<dbReference type="STRING" id="1702214.AL399_04110"/>
<dbReference type="EMBL" id="LIIK01000014">
    <property type="protein sequence ID" value="KQM09038.1"/>
    <property type="molecule type" value="Genomic_DNA"/>
</dbReference>
<reference evidence="3" key="1">
    <citation type="submission" date="2015-08" db="EMBL/GenBank/DDBJ databases">
        <title>Candidatus Bacteriodes Periocalifornicus.</title>
        <authorList>
            <person name="McLean J.S."/>
            <person name="Kelley S."/>
        </authorList>
    </citation>
    <scope>NUCLEOTIDE SEQUENCE [LARGE SCALE GENOMIC DNA]</scope>
    <source>
        <strain evidence="3">12B</strain>
    </source>
</reference>
<evidence type="ECO:0000313" key="3">
    <source>
        <dbReference type="EMBL" id="KQM09038.1"/>
    </source>
</evidence>
<organism evidence="3 4">
    <name type="scientific">Candidatus [Bacteroides] periocalifornicus</name>
    <dbReference type="NCBI Taxonomy" id="1702214"/>
    <lineage>
        <taxon>Bacteria</taxon>
        <taxon>Pseudomonadati</taxon>
        <taxon>Bacteroidota</taxon>
    </lineage>
</organism>
<accession>A0A0Q4AY92</accession>
<gene>
    <name evidence="3" type="ORF">AL399_04110</name>
</gene>
<protein>
    <submittedName>
        <fullName evidence="3">Uncharacterized protein</fullName>
    </submittedName>
</protein>
<comment type="caution">
    <text evidence="3">The sequence shown here is derived from an EMBL/GenBank/DDBJ whole genome shotgun (WGS) entry which is preliminary data.</text>
</comment>
<sequence>MEFIWQGGGNVAREDVGEFQQGNPSMPSRLSGFCSEPAIRNFWVQGIFAAVGVFLAALRWMGGASSNVKKVAVEAYRAAALFGSSAVYDSGGEVAKKKGSRGGGNYTFTKAL</sequence>
<evidence type="ECO:0000313" key="4">
    <source>
        <dbReference type="Proteomes" id="UP000054172"/>
    </source>
</evidence>
<feature type="region of interest" description="Disordered" evidence="1">
    <location>
        <begin position="93"/>
        <end position="112"/>
    </location>
</feature>
<dbReference type="AlphaFoldDB" id="A0A0Q4AY92"/>
<keyword evidence="2" id="KW-0812">Transmembrane</keyword>
<dbReference type="Proteomes" id="UP000054172">
    <property type="component" value="Unassembled WGS sequence"/>
</dbReference>
<keyword evidence="2" id="KW-1133">Transmembrane helix</keyword>
<evidence type="ECO:0000256" key="2">
    <source>
        <dbReference type="SAM" id="Phobius"/>
    </source>
</evidence>
<dbReference type="PATRIC" id="fig|1702214.3.peg.1528"/>
<keyword evidence="2" id="KW-0472">Membrane</keyword>